<geneLocation type="plasmid" evidence="1 2">
    <name>pNJST258C1</name>
</geneLocation>
<gene>
    <name evidence="1" type="ORF">KPNJ2_05532</name>
</gene>
<name>W8UTB5_KLEPN</name>
<proteinExistence type="predicted"/>
<organism evidence="1 2">
    <name type="scientific">Klebsiella pneumoniae 30684/NJST258_2</name>
    <dbReference type="NCBI Taxonomy" id="1420013"/>
    <lineage>
        <taxon>Bacteria</taxon>
        <taxon>Pseudomonadati</taxon>
        <taxon>Pseudomonadota</taxon>
        <taxon>Gammaproteobacteria</taxon>
        <taxon>Enterobacterales</taxon>
        <taxon>Enterobacteriaceae</taxon>
        <taxon>Klebsiella/Raoultella group</taxon>
        <taxon>Klebsiella</taxon>
        <taxon>Klebsiella pneumoniae complex</taxon>
    </lineage>
</organism>
<dbReference type="PATRIC" id="fig|1420013.3.peg.5188"/>
<dbReference type="HOGENOM" id="CLU_2356037_0_0_6"/>
<keyword evidence="1" id="KW-0614">Plasmid</keyword>
<dbReference type="KEGG" id="kps:KPNJ2_05532"/>
<protein>
    <submittedName>
        <fullName evidence="1">Uncharacterized protein</fullName>
    </submittedName>
</protein>
<evidence type="ECO:0000313" key="2">
    <source>
        <dbReference type="Proteomes" id="UP000019586"/>
    </source>
</evidence>
<reference evidence="1 2" key="1">
    <citation type="journal article" date="2014" name="Proc. Natl. Acad. Sci. U.S.A.">
        <title>Molecular dissection of the evolution of carbapenem-resistant multilocus sequence type 258 Klebsiella pneumoniae.</title>
        <authorList>
            <person name="Deleo F.R."/>
            <person name="Chen L."/>
            <person name="Porcella S.F."/>
            <person name="Martens C.A."/>
            <person name="Kobayashi S.D."/>
            <person name="Porter A.R."/>
            <person name="Chavda K.D."/>
            <person name="Jacobs M.R."/>
            <person name="Mathema B."/>
            <person name="Olsen R.J."/>
            <person name="Bonomo R.A."/>
            <person name="Musser J.M."/>
            <person name="Kreiswirth B.N."/>
        </authorList>
    </citation>
    <scope>NUCLEOTIDE SEQUENCE [LARGE SCALE GENOMIC DNA]</scope>
    <source>
        <strain evidence="1">30684/NJST258_2</strain>
        <plasmid evidence="2">Plasmid pNJST258C1</plasmid>
    </source>
</reference>
<accession>W8UTB5</accession>
<dbReference type="AlphaFoldDB" id="W8UTB5"/>
<dbReference type="Proteomes" id="UP000019586">
    <property type="component" value="Plasmid pNJST258C1"/>
</dbReference>
<sequence length="102" mass="11357">MLIMSELFKWGLALVITVVGYALLLSSDSHAVPEAQAHHWINDCRLLESNIDRGFLSSAQNRLQCGDVIENVSKADYDRAINGDKQIKTIAELIEELFGVNL</sequence>
<evidence type="ECO:0000313" key="1">
    <source>
        <dbReference type="EMBL" id="AHM82315.1"/>
    </source>
</evidence>
<dbReference type="EMBL" id="CP006922">
    <property type="protein sequence ID" value="AHM82315.1"/>
    <property type="molecule type" value="Genomic_DNA"/>
</dbReference>